<evidence type="ECO:0000313" key="2">
    <source>
        <dbReference type="EMBL" id="EDO31591.1"/>
    </source>
</evidence>
<evidence type="ECO:0000313" key="3">
    <source>
        <dbReference type="Proteomes" id="UP000001593"/>
    </source>
</evidence>
<dbReference type="EMBL" id="DS469888">
    <property type="protein sequence ID" value="EDO31591.1"/>
    <property type="molecule type" value="Genomic_DNA"/>
</dbReference>
<keyword evidence="1" id="KW-0175">Coiled coil</keyword>
<dbReference type="InParanoid" id="A7SXH8"/>
<dbReference type="OrthoDB" id="77463at2759"/>
<proteinExistence type="predicted"/>
<feature type="coiled-coil region" evidence="1">
    <location>
        <begin position="61"/>
        <end position="153"/>
    </location>
</feature>
<name>A7SXH8_NEMVE</name>
<evidence type="ECO:0000256" key="1">
    <source>
        <dbReference type="SAM" id="Coils"/>
    </source>
</evidence>
<gene>
    <name evidence="2" type="ORF">NEMVEDRAFT_v1g219048</name>
</gene>
<sequence length="399" mass="45281">MELISQAIQNPRCEVKTLAEAQQSKILQLQASLELKDVKLSAMTENYHNEKNKRKTAESLFEDERTKNTELKNSCNALQEQIAALEFELDELKIASTSEDPGSQEVLEEVEQAQNQIDGYSLDKEAELQIRCLEALKEQLVNEQSRSNFLEFRVSELEESLQDVFDGRCALEESFKQETEWLRNMLQQERELNATLSSESDRNIEELQKRVSEMDLLNCKLQKYKDRVYRGEKKQDSSLSPQDDTQPVGISLERDVTLPNLQRQLEAAHEQLALLRFGLKKKESETFEAPALISTITKPSMSTSVQGNMYSPGMSTPVQANITSPGMSTPVQGNMTSLGMSTPVQGAESKVKSPPENTERIPVKVFANRNYRIRIARLIWEGMANFQSKTYECKLAAKN</sequence>
<dbReference type="HOGENOM" id="CLU_691349_0_0_1"/>
<reference evidence="2 3" key="1">
    <citation type="journal article" date="2007" name="Science">
        <title>Sea anemone genome reveals ancestral eumetazoan gene repertoire and genomic organization.</title>
        <authorList>
            <person name="Putnam N.H."/>
            <person name="Srivastava M."/>
            <person name="Hellsten U."/>
            <person name="Dirks B."/>
            <person name="Chapman J."/>
            <person name="Salamov A."/>
            <person name="Terry A."/>
            <person name="Shapiro H."/>
            <person name="Lindquist E."/>
            <person name="Kapitonov V.V."/>
            <person name="Jurka J."/>
            <person name="Genikhovich G."/>
            <person name="Grigoriev I.V."/>
            <person name="Lucas S.M."/>
            <person name="Steele R.E."/>
            <person name="Finnerty J.R."/>
            <person name="Technau U."/>
            <person name="Martindale M.Q."/>
            <person name="Rokhsar D.S."/>
        </authorList>
    </citation>
    <scope>NUCLEOTIDE SEQUENCE [LARGE SCALE GENOMIC DNA]</scope>
    <source>
        <strain evidence="3">CH2 X CH6</strain>
    </source>
</reference>
<keyword evidence="3" id="KW-1185">Reference proteome</keyword>
<protein>
    <submittedName>
        <fullName evidence="2">Uncharacterized protein</fullName>
    </submittedName>
</protein>
<dbReference type="KEGG" id="nve:5502521"/>
<dbReference type="AlphaFoldDB" id="A7SXH8"/>
<dbReference type="PhylomeDB" id="A7SXH8"/>
<dbReference type="Proteomes" id="UP000001593">
    <property type="component" value="Unassembled WGS sequence"/>
</dbReference>
<accession>A7SXH8</accession>
<organism evidence="2 3">
    <name type="scientific">Nematostella vectensis</name>
    <name type="common">Starlet sea anemone</name>
    <dbReference type="NCBI Taxonomy" id="45351"/>
    <lineage>
        <taxon>Eukaryota</taxon>
        <taxon>Metazoa</taxon>
        <taxon>Cnidaria</taxon>
        <taxon>Anthozoa</taxon>
        <taxon>Hexacorallia</taxon>
        <taxon>Actiniaria</taxon>
        <taxon>Edwardsiidae</taxon>
        <taxon>Nematostella</taxon>
    </lineage>
</organism>